<dbReference type="RefSeq" id="WP_089294846.1">
    <property type="nucleotide sequence ID" value="NZ_BOMU01000043.1"/>
</dbReference>
<accession>A0A239AEY9</accession>
<reference evidence="1 2" key="1">
    <citation type="submission" date="2017-06" db="EMBL/GenBank/DDBJ databases">
        <authorList>
            <person name="Kim H.J."/>
            <person name="Triplett B.A."/>
        </authorList>
    </citation>
    <scope>NUCLEOTIDE SEQUENCE [LARGE SCALE GENOMIC DNA]</scope>
    <source>
        <strain evidence="1 2">DSM 43151</strain>
    </source>
</reference>
<name>A0A239AEY9_9ACTN</name>
<dbReference type="Proteomes" id="UP000198415">
    <property type="component" value="Unassembled WGS sequence"/>
</dbReference>
<proteinExistence type="predicted"/>
<dbReference type="AlphaFoldDB" id="A0A239AEY9"/>
<evidence type="ECO:0000313" key="2">
    <source>
        <dbReference type="Proteomes" id="UP000198415"/>
    </source>
</evidence>
<protein>
    <recommendedName>
        <fullName evidence="3">PH domain-containing protein</fullName>
    </recommendedName>
</protein>
<sequence>MHDGKTDGDSFTTRGGVAFVDRAATPQRLEPAPAGGWYVTWPFARLRVDAHGVEIASMFGDVTVTRDNLVSISRFRRVPVLSDGFKFVVADRDDAVVFWALNPSTVLRRLREHHWPVRGDA</sequence>
<dbReference type="EMBL" id="FZNR01000007">
    <property type="protein sequence ID" value="SNR94217.1"/>
    <property type="molecule type" value="Genomic_DNA"/>
</dbReference>
<evidence type="ECO:0008006" key="3">
    <source>
        <dbReference type="Google" id="ProtNLM"/>
    </source>
</evidence>
<organism evidence="1 2">
    <name type="scientific">Actinoplanes regularis</name>
    <dbReference type="NCBI Taxonomy" id="52697"/>
    <lineage>
        <taxon>Bacteria</taxon>
        <taxon>Bacillati</taxon>
        <taxon>Actinomycetota</taxon>
        <taxon>Actinomycetes</taxon>
        <taxon>Micromonosporales</taxon>
        <taxon>Micromonosporaceae</taxon>
        <taxon>Actinoplanes</taxon>
    </lineage>
</organism>
<evidence type="ECO:0000313" key="1">
    <source>
        <dbReference type="EMBL" id="SNR94217.1"/>
    </source>
</evidence>
<gene>
    <name evidence="1" type="ORF">SAMN06264365_107297</name>
</gene>
<keyword evidence="2" id="KW-1185">Reference proteome</keyword>